<dbReference type="KEGG" id="tbv:H9L17_13705"/>
<reference evidence="1 2" key="1">
    <citation type="submission" date="2020-08" db="EMBL/GenBank/DDBJ databases">
        <title>Genome sequence of Thermomonas brevis KACC 16975T.</title>
        <authorList>
            <person name="Hyun D.-W."/>
            <person name="Bae J.-W."/>
        </authorList>
    </citation>
    <scope>NUCLEOTIDE SEQUENCE [LARGE SCALE GENOMIC DNA]</scope>
    <source>
        <strain evidence="1 2">KACC 16975</strain>
    </source>
</reference>
<evidence type="ECO:0008006" key="3">
    <source>
        <dbReference type="Google" id="ProtNLM"/>
    </source>
</evidence>
<dbReference type="RefSeq" id="WP_187569976.1">
    <property type="nucleotide sequence ID" value="NZ_CP060711.1"/>
</dbReference>
<dbReference type="Proteomes" id="UP000515977">
    <property type="component" value="Chromosome"/>
</dbReference>
<evidence type="ECO:0000313" key="2">
    <source>
        <dbReference type="Proteomes" id="UP000515977"/>
    </source>
</evidence>
<evidence type="ECO:0000313" key="1">
    <source>
        <dbReference type="EMBL" id="QNN46214.1"/>
    </source>
</evidence>
<sequence>MSRTTVTSAGTTQVAQSTYTLRGQLELEYAAVNVGDTSGVVARHQYNAAGQEVSLAEYFAPGTIRSYLVGNPKMGEQDLVEVDISGWMSHQTLTTYQDGRVLQVSELGRTGQAWFKGTPDPALTALSTVFYSTASGGSGYNTAGMLVTYRYQNLTSGYTHTYTTTYLKRDTYLEQSVTGVSTDSNYKTTTTTSTYDQMGRRVKIVQTTPIKNQSPLTQTRSFSFDASGGF</sequence>
<gene>
    <name evidence="1" type="ORF">H9L17_13705</name>
</gene>
<keyword evidence="2" id="KW-1185">Reference proteome</keyword>
<dbReference type="AlphaFoldDB" id="A0A7G9QS89"/>
<name>A0A7G9QS89_9GAMM</name>
<proteinExistence type="predicted"/>
<organism evidence="1 2">
    <name type="scientific">Thermomonas brevis</name>
    <dbReference type="NCBI Taxonomy" id="215691"/>
    <lineage>
        <taxon>Bacteria</taxon>
        <taxon>Pseudomonadati</taxon>
        <taxon>Pseudomonadota</taxon>
        <taxon>Gammaproteobacteria</taxon>
        <taxon>Lysobacterales</taxon>
        <taxon>Lysobacteraceae</taxon>
        <taxon>Thermomonas</taxon>
    </lineage>
</organism>
<dbReference type="EMBL" id="CP060711">
    <property type="protein sequence ID" value="QNN46214.1"/>
    <property type="molecule type" value="Genomic_DNA"/>
</dbReference>
<protein>
    <recommendedName>
        <fullName evidence="3">RHS repeat protein</fullName>
    </recommendedName>
</protein>
<accession>A0A7G9QS89</accession>